<dbReference type="PROSITE" id="PS00105">
    <property type="entry name" value="AA_TRANSFER_CLASS_1"/>
    <property type="match status" value="1"/>
</dbReference>
<dbReference type="InterPro" id="IPR004839">
    <property type="entry name" value="Aminotransferase_I/II_large"/>
</dbReference>
<name>K0S872_THAOC</name>
<dbReference type="Pfam" id="PF00155">
    <property type="entry name" value="Aminotran_1_2"/>
    <property type="match status" value="1"/>
</dbReference>
<evidence type="ECO:0000313" key="8">
    <source>
        <dbReference type="Proteomes" id="UP000266841"/>
    </source>
</evidence>
<dbReference type="GO" id="GO:0030170">
    <property type="term" value="F:pyridoxal phosphate binding"/>
    <property type="evidence" value="ECO:0007669"/>
    <property type="project" value="InterPro"/>
</dbReference>
<dbReference type="InterPro" id="IPR050596">
    <property type="entry name" value="AspAT/PAT-like"/>
</dbReference>
<dbReference type="OrthoDB" id="7042322at2759"/>
<evidence type="ECO:0000256" key="3">
    <source>
        <dbReference type="ARBA" id="ARBA00022576"/>
    </source>
</evidence>
<dbReference type="InterPro" id="IPR015421">
    <property type="entry name" value="PyrdxlP-dep_Trfase_major"/>
</dbReference>
<dbReference type="InterPro" id="IPR004838">
    <property type="entry name" value="NHTrfase_class1_PyrdxlP-BS"/>
</dbReference>
<reference evidence="7 8" key="1">
    <citation type="journal article" date="2012" name="Genome Biol.">
        <title>Genome and low-iron response of an oceanic diatom adapted to chronic iron limitation.</title>
        <authorList>
            <person name="Lommer M."/>
            <person name="Specht M."/>
            <person name="Roy A.S."/>
            <person name="Kraemer L."/>
            <person name="Andreson R."/>
            <person name="Gutowska M.A."/>
            <person name="Wolf J."/>
            <person name="Bergner S.V."/>
            <person name="Schilhabel M.B."/>
            <person name="Klostermeier U.C."/>
            <person name="Beiko R.G."/>
            <person name="Rosenstiel P."/>
            <person name="Hippler M."/>
            <person name="Laroche J."/>
        </authorList>
    </citation>
    <scope>NUCLEOTIDE SEQUENCE [LARGE SCALE GENOMIC DNA]</scope>
    <source>
        <strain evidence="7 8">CCMP1005</strain>
    </source>
</reference>
<evidence type="ECO:0000256" key="2">
    <source>
        <dbReference type="ARBA" id="ARBA00007441"/>
    </source>
</evidence>
<dbReference type="InterPro" id="IPR015424">
    <property type="entry name" value="PyrdxlP-dep_Trfase"/>
</dbReference>
<evidence type="ECO:0000256" key="5">
    <source>
        <dbReference type="ARBA" id="ARBA00022898"/>
    </source>
</evidence>
<evidence type="ECO:0000259" key="6">
    <source>
        <dbReference type="Pfam" id="PF00155"/>
    </source>
</evidence>
<dbReference type="SUPFAM" id="SSF53383">
    <property type="entry name" value="PLP-dependent transferases"/>
    <property type="match status" value="1"/>
</dbReference>
<dbReference type="PANTHER" id="PTHR46383">
    <property type="entry name" value="ASPARTATE AMINOTRANSFERASE"/>
    <property type="match status" value="1"/>
</dbReference>
<sequence>MPVCWDSGNFWIELHGGRRDMPAGRWILLLFQSCYTLVRPFPDRVRGGLASIDRLDRQTAAGVLSRARPLCLSSFSLRSIVVRSALSSTLHSTAATEGSYHILLSPILLVLVAPPRLGRTLAVKLHLRGGEPSAIMDVDATNMSASARSAVASFKVMDVLRRANQLEAEGRTICHCEVGQPESGAPRTVARAAVEALEGPPSKSRMGYTDAFGLLPLRQKISEHYKQKYNVEIPTDRIVVTTGSSGGFLLAFTSCFDTGDVVAIASSGYPCYRNILQALGCDLANVKINKNFKLTATELRSEIQNRRESGKKALKGLILSSPSNPTGAMLSSDEIKELCELCDEENIRFLSDEIYHGITYGKQEATAVSFSKTAIVINSFSKYYSMSGWRLGWMVLPEELVEPINVLQQNMFINAPTISQTAALRCWDDETIEELESHVTKYGKSREFILKELADIDEIDQTNIAPADGGFYVYIDLGEHVCLEKGLTSTEMCRSLLDQEGVAITPGTDFEDPTSGKGECRFRISYAGGTDTIKDAIAKFRGFYPSWVERVKQAKNTS</sequence>
<evidence type="ECO:0000313" key="7">
    <source>
        <dbReference type="EMBL" id="EJK62313.1"/>
    </source>
</evidence>
<organism evidence="7 8">
    <name type="scientific">Thalassiosira oceanica</name>
    <name type="common">Marine diatom</name>
    <dbReference type="NCBI Taxonomy" id="159749"/>
    <lineage>
        <taxon>Eukaryota</taxon>
        <taxon>Sar</taxon>
        <taxon>Stramenopiles</taxon>
        <taxon>Ochrophyta</taxon>
        <taxon>Bacillariophyta</taxon>
        <taxon>Coscinodiscophyceae</taxon>
        <taxon>Thalassiosirophycidae</taxon>
        <taxon>Thalassiosirales</taxon>
        <taxon>Thalassiosiraceae</taxon>
        <taxon>Thalassiosira</taxon>
    </lineage>
</organism>
<dbReference type="PANTHER" id="PTHR46383:SF2">
    <property type="entry name" value="AMINOTRANSFERASE"/>
    <property type="match status" value="1"/>
</dbReference>
<evidence type="ECO:0000256" key="4">
    <source>
        <dbReference type="ARBA" id="ARBA00022679"/>
    </source>
</evidence>
<comment type="cofactor">
    <cofactor evidence="1">
        <name>pyridoxal 5'-phosphate</name>
        <dbReference type="ChEBI" id="CHEBI:597326"/>
    </cofactor>
</comment>
<comment type="similarity">
    <text evidence="2">Belongs to the class-I pyridoxal-phosphate-dependent aminotransferase family.</text>
</comment>
<protein>
    <recommendedName>
        <fullName evidence="6">Aminotransferase class I/classII large domain-containing protein</fullName>
    </recommendedName>
</protein>
<dbReference type="eggNOG" id="KOG0257">
    <property type="taxonomic scope" value="Eukaryota"/>
</dbReference>
<gene>
    <name evidence="7" type="ORF">THAOC_17078</name>
</gene>
<dbReference type="OMA" id="MFINAPT"/>
<dbReference type="CDD" id="cd00609">
    <property type="entry name" value="AAT_like"/>
    <property type="match status" value="1"/>
</dbReference>
<keyword evidence="8" id="KW-1185">Reference proteome</keyword>
<dbReference type="Gene3D" id="3.40.640.10">
    <property type="entry name" value="Type I PLP-dependent aspartate aminotransferase-like (Major domain)"/>
    <property type="match status" value="1"/>
</dbReference>
<evidence type="ECO:0000256" key="1">
    <source>
        <dbReference type="ARBA" id="ARBA00001933"/>
    </source>
</evidence>
<dbReference type="GO" id="GO:0006520">
    <property type="term" value="P:amino acid metabolic process"/>
    <property type="evidence" value="ECO:0007669"/>
    <property type="project" value="InterPro"/>
</dbReference>
<dbReference type="EMBL" id="AGNL01018975">
    <property type="protein sequence ID" value="EJK62313.1"/>
    <property type="molecule type" value="Genomic_DNA"/>
</dbReference>
<comment type="caution">
    <text evidence="7">The sequence shown here is derived from an EMBL/GenBank/DDBJ whole genome shotgun (WGS) entry which is preliminary data.</text>
</comment>
<dbReference type="Proteomes" id="UP000266841">
    <property type="component" value="Unassembled WGS sequence"/>
</dbReference>
<keyword evidence="3" id="KW-0032">Aminotransferase</keyword>
<proteinExistence type="inferred from homology"/>
<dbReference type="GO" id="GO:0008483">
    <property type="term" value="F:transaminase activity"/>
    <property type="evidence" value="ECO:0007669"/>
    <property type="project" value="UniProtKB-KW"/>
</dbReference>
<accession>K0S872</accession>
<dbReference type="AlphaFoldDB" id="K0S872"/>
<feature type="domain" description="Aminotransferase class I/classII large" evidence="6">
    <location>
        <begin position="180"/>
        <end position="532"/>
    </location>
</feature>
<keyword evidence="4" id="KW-0808">Transferase</keyword>
<keyword evidence="5" id="KW-0663">Pyridoxal phosphate</keyword>